<gene>
    <name evidence="2" type="ORF">HNQ80_001518</name>
</gene>
<reference evidence="2 3" key="1">
    <citation type="submission" date="2020-08" db="EMBL/GenBank/DDBJ databases">
        <title>Genomic Encyclopedia of Type Strains, Phase IV (KMG-IV): sequencing the most valuable type-strain genomes for metagenomic binning, comparative biology and taxonomic classification.</title>
        <authorList>
            <person name="Goeker M."/>
        </authorList>
    </citation>
    <scope>NUCLEOTIDE SEQUENCE [LARGE SCALE GENOMIC DNA]</scope>
    <source>
        <strain evidence="2 3">DSM 103526</strain>
    </source>
</reference>
<evidence type="ECO:0000313" key="2">
    <source>
        <dbReference type="EMBL" id="MBB6215429.1"/>
    </source>
</evidence>
<dbReference type="CDD" id="cd10152">
    <property type="entry name" value="SaCsoR-like_DUF156"/>
    <property type="match status" value="1"/>
</dbReference>
<dbReference type="PANTHER" id="PTHR33677:SF3">
    <property type="entry name" value="COPPER-SENSING TRANSCRIPTIONAL REPRESSOR RICR"/>
    <property type="match status" value="1"/>
</dbReference>
<keyword evidence="3" id="KW-1185">Reference proteome</keyword>
<protein>
    <submittedName>
        <fullName evidence="2">DNA-binding FrmR family transcriptional regulator</fullName>
    </submittedName>
</protein>
<sequence>MKDQNLNYKGSENSPENHHHKTSHHEDKTKIDLISRLNRIEGQVRGINRMIEKGTYCDDVLIQIAAVQSAMKSVSKLLLESHMKSCVIDKIQAGENEVVDELLKTIEKMMK</sequence>
<dbReference type="AlphaFoldDB" id="A0A841KZ61"/>
<dbReference type="PANTHER" id="PTHR33677">
    <property type="entry name" value="TRANSCRIPTIONAL REPRESSOR FRMR-RELATED"/>
    <property type="match status" value="1"/>
</dbReference>
<dbReference type="GO" id="GO:0003677">
    <property type="term" value="F:DNA binding"/>
    <property type="evidence" value="ECO:0007669"/>
    <property type="project" value="UniProtKB-KW"/>
</dbReference>
<dbReference type="EMBL" id="JACHEN010000007">
    <property type="protein sequence ID" value="MBB6215429.1"/>
    <property type="molecule type" value="Genomic_DNA"/>
</dbReference>
<dbReference type="InterPro" id="IPR038390">
    <property type="entry name" value="Metal_Tscrpt_repr_sf"/>
</dbReference>
<evidence type="ECO:0000256" key="1">
    <source>
        <dbReference type="SAM" id="MobiDB-lite"/>
    </source>
</evidence>
<accession>A0A841KZ61</accession>
<dbReference type="RefSeq" id="WP_184309717.1">
    <property type="nucleotide sequence ID" value="NZ_JACHEN010000007.1"/>
</dbReference>
<keyword evidence="2" id="KW-0238">DNA-binding</keyword>
<dbReference type="Pfam" id="PF02583">
    <property type="entry name" value="Trns_repr_metal"/>
    <property type="match status" value="1"/>
</dbReference>
<dbReference type="InterPro" id="IPR003735">
    <property type="entry name" value="Metal_Tscrpt_repr"/>
</dbReference>
<proteinExistence type="predicted"/>
<dbReference type="GO" id="GO:0045892">
    <property type="term" value="P:negative regulation of DNA-templated transcription"/>
    <property type="evidence" value="ECO:0007669"/>
    <property type="project" value="UniProtKB-ARBA"/>
</dbReference>
<feature type="region of interest" description="Disordered" evidence="1">
    <location>
        <begin position="1"/>
        <end position="29"/>
    </location>
</feature>
<organism evidence="2 3">
    <name type="scientific">Anaerosolibacter carboniphilus</name>
    <dbReference type="NCBI Taxonomy" id="1417629"/>
    <lineage>
        <taxon>Bacteria</taxon>
        <taxon>Bacillati</taxon>
        <taxon>Bacillota</taxon>
        <taxon>Clostridia</taxon>
        <taxon>Peptostreptococcales</taxon>
        <taxon>Thermotaleaceae</taxon>
        <taxon>Anaerosolibacter</taxon>
    </lineage>
</organism>
<dbReference type="Proteomes" id="UP000579281">
    <property type="component" value="Unassembled WGS sequence"/>
</dbReference>
<comment type="caution">
    <text evidence="2">The sequence shown here is derived from an EMBL/GenBank/DDBJ whole genome shotgun (WGS) entry which is preliminary data.</text>
</comment>
<dbReference type="GO" id="GO:0046872">
    <property type="term" value="F:metal ion binding"/>
    <property type="evidence" value="ECO:0007669"/>
    <property type="project" value="InterPro"/>
</dbReference>
<feature type="compositionally biased region" description="Polar residues" evidence="1">
    <location>
        <begin position="1"/>
        <end position="14"/>
    </location>
</feature>
<dbReference type="Gene3D" id="1.20.58.1000">
    <property type="entry name" value="Metal-sensitive repressor, helix protomer"/>
    <property type="match status" value="1"/>
</dbReference>
<evidence type="ECO:0000313" key="3">
    <source>
        <dbReference type="Proteomes" id="UP000579281"/>
    </source>
</evidence>
<name>A0A841KZ61_9FIRM</name>